<dbReference type="Gramene" id="Zm00001eb316610_T001">
    <property type="protein sequence ID" value="Zm00001eb316610_P001"/>
    <property type="gene ID" value="Zm00001eb316610"/>
</dbReference>
<feature type="compositionally biased region" description="Basic and acidic residues" evidence="1">
    <location>
        <begin position="184"/>
        <end position="194"/>
    </location>
</feature>
<protein>
    <submittedName>
        <fullName evidence="2">Uncharacterized protein</fullName>
    </submittedName>
</protein>
<accession>A0A804QBI5</accession>
<evidence type="ECO:0000313" key="2">
    <source>
        <dbReference type="EnsemblPlants" id="Zm00001eb316610_P001"/>
    </source>
</evidence>
<evidence type="ECO:0000313" key="3">
    <source>
        <dbReference type="Proteomes" id="UP000007305"/>
    </source>
</evidence>
<dbReference type="AlphaFoldDB" id="A0A804QBI5"/>
<gene>
    <name evidence="2" type="primary">LOC100381917</name>
</gene>
<dbReference type="EnsemblPlants" id="Zm00001eb316610_T001">
    <property type="protein sequence ID" value="Zm00001eb316610_P001"/>
    <property type="gene ID" value="Zm00001eb316610"/>
</dbReference>
<reference evidence="2" key="3">
    <citation type="submission" date="2021-05" db="UniProtKB">
        <authorList>
            <consortium name="EnsemblPlants"/>
        </authorList>
    </citation>
    <scope>IDENTIFICATION</scope>
    <source>
        <strain evidence="2">cv. B73</strain>
    </source>
</reference>
<dbReference type="InParanoid" id="A0A804QBI5"/>
<sequence length="443" mass="47450">MTSRPLLASLSLYRHGAPSPRPPLATSATRHDTARAITHAHATGATHGDRPARRARGARAGPRRHGHGLPRRERRRRGGLRAQGLRQALPRGSVQAVRGHRRGAARAVGGVRAVQARAPAPAVPARLRRDARPAGVGTALLPRRGPERAPPRAARPRVLPRGHPVLRRRGGVRARRAPRRRDRVPRPQARERAPPRRRPRHADRLRPLAAAPAQVPLRRIHVHLLVVLGDIVSAATGPEPRPEPAPPREEHLQEKRVRGDRVNLRTGGTAQPRLVPEQKNRRRRRPDQEGEVGQGVADGPRQEALELLLRRSSGGAVVLVRGHRGVRCAGGGARRRARVRGRLVGARGARLRDVPRADAVPGPGPEGDVPERAAPGAGVHGGRAAAVAGADGPHREAAGEGPCAEAGFRRRRRRGPGAPVLRRGGVGPARGGVPAALHSRAGR</sequence>
<feature type="compositionally biased region" description="Low complexity" evidence="1">
    <location>
        <begin position="80"/>
        <end position="89"/>
    </location>
</feature>
<evidence type="ECO:0000256" key="1">
    <source>
        <dbReference type="SAM" id="MobiDB-lite"/>
    </source>
</evidence>
<feature type="region of interest" description="Disordered" evidence="1">
    <location>
        <begin position="39"/>
        <end position="98"/>
    </location>
</feature>
<proteinExistence type="predicted"/>
<keyword evidence="3" id="KW-1185">Reference proteome</keyword>
<feature type="region of interest" description="Disordered" evidence="1">
    <location>
        <begin position="129"/>
        <end position="207"/>
    </location>
</feature>
<reference evidence="2" key="2">
    <citation type="submission" date="2019-07" db="EMBL/GenBank/DDBJ databases">
        <authorList>
            <person name="Seetharam A."/>
            <person name="Woodhouse M."/>
            <person name="Cannon E."/>
        </authorList>
    </citation>
    <scope>NUCLEOTIDE SEQUENCE [LARGE SCALE GENOMIC DNA]</scope>
    <source>
        <strain evidence="2">cv. B73</strain>
    </source>
</reference>
<feature type="compositionally biased region" description="Low complexity" evidence="1">
    <location>
        <begin position="372"/>
        <end position="391"/>
    </location>
</feature>
<name>A0A804QBI5_MAIZE</name>
<feature type="compositionally biased region" description="Low complexity" evidence="1">
    <location>
        <begin position="133"/>
        <end position="143"/>
    </location>
</feature>
<feature type="compositionally biased region" description="Basic and acidic residues" evidence="1">
    <location>
        <begin position="240"/>
        <end position="263"/>
    </location>
</feature>
<dbReference type="Proteomes" id="UP000007305">
    <property type="component" value="Chromosome 7"/>
</dbReference>
<feature type="region of interest" description="Disordered" evidence="1">
    <location>
        <begin position="355"/>
        <end position="443"/>
    </location>
</feature>
<reference evidence="3" key="1">
    <citation type="submission" date="2015-12" db="EMBL/GenBank/DDBJ databases">
        <title>Update maize B73 reference genome by single molecule sequencing technologies.</title>
        <authorList>
            <consortium name="Maize Genome Sequencing Project"/>
            <person name="Ware D."/>
        </authorList>
    </citation>
    <scope>NUCLEOTIDE SEQUENCE [LARGE SCALE GENOMIC DNA]</scope>
    <source>
        <strain evidence="3">cv. B73</strain>
    </source>
</reference>
<feature type="compositionally biased region" description="Basic residues" evidence="1">
    <location>
        <begin position="154"/>
        <end position="183"/>
    </location>
</feature>
<feature type="region of interest" description="Disordered" evidence="1">
    <location>
        <begin position="234"/>
        <end position="299"/>
    </location>
</feature>
<organism evidence="2 3">
    <name type="scientific">Zea mays</name>
    <name type="common">Maize</name>
    <dbReference type="NCBI Taxonomy" id="4577"/>
    <lineage>
        <taxon>Eukaryota</taxon>
        <taxon>Viridiplantae</taxon>
        <taxon>Streptophyta</taxon>
        <taxon>Embryophyta</taxon>
        <taxon>Tracheophyta</taxon>
        <taxon>Spermatophyta</taxon>
        <taxon>Magnoliopsida</taxon>
        <taxon>Liliopsida</taxon>
        <taxon>Poales</taxon>
        <taxon>Poaceae</taxon>
        <taxon>PACMAD clade</taxon>
        <taxon>Panicoideae</taxon>
        <taxon>Andropogonodae</taxon>
        <taxon>Andropogoneae</taxon>
        <taxon>Tripsacinae</taxon>
        <taxon>Zea</taxon>
    </lineage>
</organism>
<feature type="compositionally biased region" description="Basic residues" evidence="1">
    <location>
        <begin position="53"/>
        <end position="79"/>
    </location>
</feature>